<keyword evidence="6" id="KW-1185">Reference proteome</keyword>
<evidence type="ECO:0000259" key="3">
    <source>
        <dbReference type="Pfam" id="PF13538"/>
    </source>
</evidence>
<gene>
    <name evidence="5" type="ORF">GXW78_18970</name>
</gene>
<feature type="domain" description="TATA-binding-like protein" evidence="4">
    <location>
        <begin position="527"/>
        <end position="597"/>
    </location>
</feature>
<dbReference type="EMBL" id="JAAEDI010000021">
    <property type="protein sequence ID" value="MBR0651759.1"/>
    <property type="molecule type" value="Genomic_DNA"/>
</dbReference>
<organism evidence="5 6">
    <name type="scientific">Neoroseomonas terrae</name>
    <dbReference type="NCBI Taxonomy" id="424799"/>
    <lineage>
        <taxon>Bacteria</taxon>
        <taxon>Pseudomonadati</taxon>
        <taxon>Pseudomonadota</taxon>
        <taxon>Alphaproteobacteria</taxon>
        <taxon>Acetobacterales</taxon>
        <taxon>Acetobacteraceae</taxon>
        <taxon>Neoroseomonas</taxon>
    </lineage>
</organism>
<keyword evidence="1" id="KW-0547">Nucleotide-binding</keyword>
<feature type="domain" description="TATA-binding-like protein" evidence="4">
    <location>
        <begin position="612"/>
        <end position="689"/>
    </location>
</feature>
<keyword evidence="2" id="KW-0067">ATP-binding</keyword>
<feature type="domain" description="UvrD-like helicase C-terminal" evidence="3">
    <location>
        <begin position="429"/>
        <end position="479"/>
    </location>
</feature>
<dbReference type="InterPro" id="IPR027417">
    <property type="entry name" value="P-loop_NTPase"/>
</dbReference>
<proteinExistence type="predicted"/>
<sequence>MVIELNEEQDAALRTIRSFLRDDALDAFILRGSAGTGKTTLIAALTAVLEEMELSFSLLAPTGRAARILGNKVRLIRGTVEGKGSTIHSRIFKPPKVEVNEEAESANDPGVRLVFPLSSEEAMEALFVIDEASMVGDRETPGDYVQFGSGRLLQDLVTYARIRRPGRGNDHRTKLLFVGDPAQLPPVGEDTSPALSEEYLQTKFGLRIATAELNSVVRQAAGSAILARATEIRDALRAKRFNTFTLKPFDAEVEKVDPERALDLIVESLRAKESTVAVVFSNAMALDYNRAVRDRLWGDADLPIQVGDTLLVNRNSRPYQLSNGDLVKVLSVRAECESVLVPMKGIAPVELRFREAEVAFRDVDGTVIRRECLLLENLLASPMRDISPAEQRALLVHFRMRYPQLKPHMPAFRLNIADDGYFNALQVKYGYAMTCHKAQGGEWHSGIVHFSLPGDGRNSSSFRWAYTAITRAVKRLVVVNPPDFTDDSDMKWNIPSIRTELDERKDFTADPDWNRLSFSSQLAALMTVHQQLRGAWQEQGITIEQLQHLQYCERYSLQREGKRAVVQYWYDGKFRVGRSGTAPGAFHDATLADEALAAFQRLSGGPNARQPEPFIQEFLSRLDAAMTGASIQRTGHEVMRNRLRVTFADATRRGAVDFIHNDASTWTAAQEVGGPGSSRGLYEEVQGLMAMAKA</sequence>
<dbReference type="Pfam" id="PF13245">
    <property type="entry name" value="AAA_19"/>
    <property type="match status" value="1"/>
</dbReference>
<protein>
    <submittedName>
        <fullName evidence="5">AAA family ATPase</fullName>
    </submittedName>
</protein>
<dbReference type="PANTHER" id="PTHR43788">
    <property type="entry name" value="DNA2/NAM7 HELICASE FAMILY MEMBER"/>
    <property type="match status" value="1"/>
</dbReference>
<dbReference type="CDD" id="cd18809">
    <property type="entry name" value="SF1_C_RecD"/>
    <property type="match status" value="1"/>
</dbReference>
<evidence type="ECO:0000313" key="5">
    <source>
        <dbReference type="EMBL" id="MBR0651759.1"/>
    </source>
</evidence>
<dbReference type="InterPro" id="IPR027785">
    <property type="entry name" value="UvrD-like_helicase_C"/>
</dbReference>
<dbReference type="Gene3D" id="3.40.50.300">
    <property type="entry name" value="P-loop containing nucleotide triphosphate hydrolases"/>
    <property type="match status" value="2"/>
</dbReference>
<evidence type="ECO:0000256" key="2">
    <source>
        <dbReference type="ARBA" id="ARBA00022840"/>
    </source>
</evidence>
<dbReference type="InterPro" id="IPR050534">
    <property type="entry name" value="Coronavir_polyprotein_1ab"/>
</dbReference>
<accession>A0ABS5EL57</accession>
<dbReference type="InterPro" id="IPR054572">
    <property type="entry name" value="TBP-TOTE"/>
</dbReference>
<comment type="caution">
    <text evidence="5">The sequence shown here is derived from an EMBL/GenBank/DDBJ whole genome shotgun (WGS) entry which is preliminary data.</text>
</comment>
<evidence type="ECO:0000259" key="4">
    <source>
        <dbReference type="Pfam" id="PF22721"/>
    </source>
</evidence>
<dbReference type="Proteomes" id="UP000698752">
    <property type="component" value="Unassembled WGS sequence"/>
</dbReference>
<name>A0ABS5EL57_9PROT</name>
<dbReference type="Pfam" id="PF13538">
    <property type="entry name" value="UvrD_C_2"/>
    <property type="match status" value="1"/>
</dbReference>
<reference evidence="6" key="1">
    <citation type="journal article" date="2021" name="Syst. Appl. Microbiol.">
        <title>Roseomonas hellenica sp. nov., isolated from roots of wild-growing Alkanna tinctoria.</title>
        <authorList>
            <person name="Rat A."/>
            <person name="Naranjo H.D."/>
            <person name="Lebbe L."/>
            <person name="Cnockaert M."/>
            <person name="Krigas N."/>
            <person name="Grigoriadou K."/>
            <person name="Maloupa E."/>
            <person name="Willems A."/>
        </authorList>
    </citation>
    <scope>NUCLEOTIDE SEQUENCE [LARGE SCALE GENOMIC DNA]</scope>
    <source>
        <strain evidence="6">LMG 31159</strain>
    </source>
</reference>
<dbReference type="RefSeq" id="WP_211870474.1">
    <property type="nucleotide sequence ID" value="NZ_JAAEDI010000021.1"/>
</dbReference>
<dbReference type="SUPFAM" id="SSF52540">
    <property type="entry name" value="P-loop containing nucleoside triphosphate hydrolases"/>
    <property type="match status" value="2"/>
</dbReference>
<evidence type="ECO:0000313" key="6">
    <source>
        <dbReference type="Proteomes" id="UP000698752"/>
    </source>
</evidence>
<evidence type="ECO:0000256" key="1">
    <source>
        <dbReference type="ARBA" id="ARBA00022741"/>
    </source>
</evidence>
<dbReference type="PANTHER" id="PTHR43788:SF6">
    <property type="entry name" value="DNA HELICASE B"/>
    <property type="match status" value="1"/>
</dbReference>
<dbReference type="Pfam" id="PF22721">
    <property type="entry name" value="TBP-TOTE"/>
    <property type="match status" value="2"/>
</dbReference>